<gene>
    <name evidence="2" type="ORF">PENARI_c005G07114</name>
</gene>
<sequence length="334" mass="37297">MPIPTSAVIIGGSVAGLLQGLQLKRQGANVIILEQDPSKDRHSHESGVSIGPTVVKLLEKYDATGRPAAIPARFLSFAWRQRLRVASMVWNHNMSNWGCLYLILRANFDGFESQTVPQPPAPKETDGLVEYRPGKRVTGVTYDKDKGLVHVEYVDVLKGDIGSVSSEMVIAADGVHSTVRKILQVPTRRDYAGYIGWRGTVPEALLSKETVEYFSNRLNFTLMKGTYFISYLIPTEAGDIQPGKRLVNWVWYFTVPEGSREMEEIFTDVQGKTHTNTVPHGQIRPEIWSKQIARYVSGMTPHLAEIVTKTPRPFVTKVASDLKYIKLDISLEGQ</sequence>
<dbReference type="Gene3D" id="3.30.9.60">
    <property type="match status" value="1"/>
</dbReference>
<dbReference type="AlphaFoldDB" id="A0A1F5LNI9"/>
<organism evidence="2 3">
    <name type="scientific">Penicillium arizonense</name>
    <dbReference type="NCBI Taxonomy" id="1835702"/>
    <lineage>
        <taxon>Eukaryota</taxon>
        <taxon>Fungi</taxon>
        <taxon>Dikarya</taxon>
        <taxon>Ascomycota</taxon>
        <taxon>Pezizomycotina</taxon>
        <taxon>Eurotiomycetes</taxon>
        <taxon>Eurotiomycetidae</taxon>
        <taxon>Eurotiales</taxon>
        <taxon>Aspergillaceae</taxon>
        <taxon>Penicillium</taxon>
    </lineage>
</organism>
<evidence type="ECO:0000259" key="1">
    <source>
        <dbReference type="Pfam" id="PF22607"/>
    </source>
</evidence>
<dbReference type="OrthoDB" id="655030at2759"/>
<protein>
    <recommendedName>
        <fullName evidence="1">2,6-dihydroxypyridine 3-monooxygenase substrate binding domain-containing protein</fullName>
    </recommendedName>
</protein>
<name>A0A1F5LNI9_PENAI</name>
<dbReference type="GeneID" id="34574574"/>
<dbReference type="SUPFAM" id="SSF51905">
    <property type="entry name" value="FAD/NAD(P)-binding domain"/>
    <property type="match status" value="1"/>
</dbReference>
<dbReference type="EMBL" id="LXJU01000005">
    <property type="protein sequence ID" value="OGE54782.1"/>
    <property type="molecule type" value="Genomic_DNA"/>
</dbReference>
<dbReference type="Pfam" id="PF22607">
    <property type="entry name" value="FAD_binding-like"/>
    <property type="match status" value="1"/>
</dbReference>
<comment type="caution">
    <text evidence="2">The sequence shown here is derived from an EMBL/GenBank/DDBJ whole genome shotgun (WGS) entry which is preliminary data.</text>
</comment>
<dbReference type="PANTHER" id="PTHR47469:SF2">
    <property type="entry name" value="OS06G0597600 PROTEIN"/>
    <property type="match status" value="1"/>
</dbReference>
<keyword evidence="3" id="KW-1185">Reference proteome</keyword>
<dbReference type="RefSeq" id="XP_022490213.1">
    <property type="nucleotide sequence ID" value="XM_022629840.1"/>
</dbReference>
<dbReference type="PRINTS" id="PR00420">
    <property type="entry name" value="RNGMNOXGNASE"/>
</dbReference>
<feature type="domain" description="2,6-dihydroxypyridine 3-monooxygenase substrate binding" evidence="1">
    <location>
        <begin position="191"/>
        <end position="318"/>
    </location>
</feature>
<evidence type="ECO:0000313" key="2">
    <source>
        <dbReference type="EMBL" id="OGE54782.1"/>
    </source>
</evidence>
<dbReference type="Proteomes" id="UP000177622">
    <property type="component" value="Unassembled WGS sequence"/>
</dbReference>
<dbReference type="SUPFAM" id="SSF54373">
    <property type="entry name" value="FAD-linked reductases, C-terminal domain"/>
    <property type="match status" value="1"/>
</dbReference>
<accession>A0A1F5LNI9</accession>
<dbReference type="InterPro" id="IPR054707">
    <property type="entry name" value="DhpH_subs-bd"/>
</dbReference>
<dbReference type="STRING" id="1835702.A0A1F5LNI9"/>
<dbReference type="InterPro" id="IPR053212">
    <property type="entry name" value="DHP_3-monooxygenase"/>
</dbReference>
<dbReference type="PANTHER" id="PTHR47469">
    <property type="entry name" value="MONOOXYGENASE-LIKE"/>
    <property type="match status" value="1"/>
</dbReference>
<evidence type="ECO:0000313" key="3">
    <source>
        <dbReference type="Proteomes" id="UP000177622"/>
    </source>
</evidence>
<reference evidence="2 3" key="1">
    <citation type="journal article" date="2016" name="Sci. Rep.">
        <title>Penicillium arizonense, a new, genome sequenced fungal species, reveals a high chemical diversity in secreted metabolites.</title>
        <authorList>
            <person name="Grijseels S."/>
            <person name="Nielsen J.C."/>
            <person name="Randelovic M."/>
            <person name="Nielsen J."/>
            <person name="Nielsen K.F."/>
            <person name="Workman M."/>
            <person name="Frisvad J.C."/>
        </authorList>
    </citation>
    <scope>NUCLEOTIDE SEQUENCE [LARGE SCALE GENOMIC DNA]</scope>
    <source>
        <strain evidence="2 3">CBS 141311</strain>
    </source>
</reference>
<proteinExistence type="predicted"/>
<dbReference type="InterPro" id="IPR036188">
    <property type="entry name" value="FAD/NAD-bd_sf"/>
</dbReference>